<proteinExistence type="predicted"/>
<dbReference type="AlphaFoldDB" id="A0A0L0T9J2"/>
<dbReference type="eggNOG" id="KOG2178">
    <property type="taxonomic scope" value="Eukaryota"/>
</dbReference>
<dbReference type="Pfam" id="PF20143">
    <property type="entry name" value="NAD_kinase_C"/>
    <property type="match status" value="1"/>
</dbReference>
<sequence>MFTHHGVRITTETFQVLNELVVDRGPSAYMSQLELFGDERHLTTVQADGLVVSTPTGSTAYSLSAGGSIVHPKSLGLLVTPICPHNIFFRPMLLPDSMELEVRVPPTLPQHRPGSAPPISWVLPTPIINTSMWVL</sequence>
<name>A0A0L0T9J2_ALLM3</name>
<dbReference type="STRING" id="578462.A0A0L0T9J2"/>
<dbReference type="GO" id="GO:0019674">
    <property type="term" value="P:NAD+ metabolic process"/>
    <property type="evidence" value="ECO:0007669"/>
    <property type="project" value="InterPro"/>
</dbReference>
<dbReference type="OrthoDB" id="24581at2759"/>
<evidence type="ECO:0000313" key="2">
    <source>
        <dbReference type="Proteomes" id="UP000054350"/>
    </source>
</evidence>
<dbReference type="SUPFAM" id="SSF111331">
    <property type="entry name" value="NAD kinase/diacylglycerol kinase-like"/>
    <property type="match status" value="1"/>
</dbReference>
<dbReference type="VEuPathDB" id="FungiDB:AMAG_15632"/>
<dbReference type="InterPro" id="IPR017437">
    <property type="entry name" value="ATP-NAD_kinase_PpnK-typ_C"/>
</dbReference>
<dbReference type="PANTHER" id="PTHR20275">
    <property type="entry name" value="NAD KINASE"/>
    <property type="match status" value="1"/>
</dbReference>
<organism evidence="1 2">
    <name type="scientific">Allomyces macrogynus (strain ATCC 38327)</name>
    <name type="common">Allomyces javanicus var. macrogynus</name>
    <dbReference type="NCBI Taxonomy" id="578462"/>
    <lineage>
        <taxon>Eukaryota</taxon>
        <taxon>Fungi</taxon>
        <taxon>Fungi incertae sedis</taxon>
        <taxon>Blastocladiomycota</taxon>
        <taxon>Blastocladiomycetes</taxon>
        <taxon>Blastocladiales</taxon>
        <taxon>Blastocladiaceae</taxon>
        <taxon>Allomyces</taxon>
    </lineage>
</organism>
<dbReference type="Proteomes" id="UP000054350">
    <property type="component" value="Unassembled WGS sequence"/>
</dbReference>
<gene>
    <name evidence="1" type="ORF">AMAG_15632</name>
</gene>
<dbReference type="GO" id="GO:0006741">
    <property type="term" value="P:NADP+ biosynthetic process"/>
    <property type="evidence" value="ECO:0007669"/>
    <property type="project" value="TreeGrafter"/>
</dbReference>
<dbReference type="EMBL" id="GG745371">
    <property type="protein sequence ID" value="KNE71396.1"/>
    <property type="molecule type" value="Genomic_DNA"/>
</dbReference>
<keyword evidence="2" id="KW-1185">Reference proteome</keyword>
<dbReference type="Gene3D" id="2.60.200.30">
    <property type="entry name" value="Probable inorganic polyphosphate/atp-NAD kinase, domain 2"/>
    <property type="match status" value="1"/>
</dbReference>
<evidence type="ECO:0000313" key="1">
    <source>
        <dbReference type="EMBL" id="KNE71396.1"/>
    </source>
</evidence>
<protein>
    <recommendedName>
        <fullName evidence="3">NAD(+) kinase</fullName>
    </recommendedName>
</protein>
<evidence type="ECO:0008006" key="3">
    <source>
        <dbReference type="Google" id="ProtNLM"/>
    </source>
</evidence>
<reference evidence="1 2" key="1">
    <citation type="submission" date="2009-11" db="EMBL/GenBank/DDBJ databases">
        <title>Annotation of Allomyces macrogynus ATCC 38327.</title>
        <authorList>
            <consortium name="The Broad Institute Genome Sequencing Platform"/>
            <person name="Russ C."/>
            <person name="Cuomo C."/>
            <person name="Burger G."/>
            <person name="Gray M.W."/>
            <person name="Holland P.W.H."/>
            <person name="King N."/>
            <person name="Lang F.B.F."/>
            <person name="Roger A.J."/>
            <person name="Ruiz-Trillo I."/>
            <person name="Young S.K."/>
            <person name="Zeng Q."/>
            <person name="Gargeya S."/>
            <person name="Fitzgerald M."/>
            <person name="Haas B."/>
            <person name="Abouelleil A."/>
            <person name="Alvarado L."/>
            <person name="Arachchi H.M."/>
            <person name="Berlin A."/>
            <person name="Chapman S.B."/>
            <person name="Gearin G."/>
            <person name="Goldberg J."/>
            <person name="Griggs A."/>
            <person name="Gujja S."/>
            <person name="Hansen M."/>
            <person name="Heiman D."/>
            <person name="Howarth C."/>
            <person name="Larimer J."/>
            <person name="Lui A."/>
            <person name="MacDonald P.J.P."/>
            <person name="McCowen C."/>
            <person name="Montmayeur A."/>
            <person name="Murphy C."/>
            <person name="Neiman D."/>
            <person name="Pearson M."/>
            <person name="Priest M."/>
            <person name="Roberts A."/>
            <person name="Saif S."/>
            <person name="Shea T."/>
            <person name="Sisk P."/>
            <person name="Stolte C."/>
            <person name="Sykes S."/>
            <person name="Wortman J."/>
            <person name="Nusbaum C."/>
            <person name="Birren B."/>
        </authorList>
    </citation>
    <scope>NUCLEOTIDE SEQUENCE [LARGE SCALE GENOMIC DNA]</scope>
    <source>
        <strain evidence="1 2">ATCC 38327</strain>
    </source>
</reference>
<dbReference type="InterPro" id="IPR016064">
    <property type="entry name" value="NAD/diacylglycerol_kinase_sf"/>
</dbReference>
<accession>A0A0L0T9J2</accession>
<dbReference type="GO" id="GO:0003951">
    <property type="term" value="F:NAD+ kinase activity"/>
    <property type="evidence" value="ECO:0007669"/>
    <property type="project" value="InterPro"/>
</dbReference>
<reference evidence="2" key="2">
    <citation type="submission" date="2009-11" db="EMBL/GenBank/DDBJ databases">
        <title>The Genome Sequence of Allomyces macrogynus strain ATCC 38327.</title>
        <authorList>
            <consortium name="The Broad Institute Genome Sequencing Platform"/>
            <person name="Russ C."/>
            <person name="Cuomo C."/>
            <person name="Shea T."/>
            <person name="Young S.K."/>
            <person name="Zeng Q."/>
            <person name="Koehrsen M."/>
            <person name="Haas B."/>
            <person name="Borodovsky M."/>
            <person name="Guigo R."/>
            <person name="Alvarado L."/>
            <person name="Berlin A."/>
            <person name="Borenstein D."/>
            <person name="Chen Z."/>
            <person name="Engels R."/>
            <person name="Freedman E."/>
            <person name="Gellesch M."/>
            <person name="Goldberg J."/>
            <person name="Griggs A."/>
            <person name="Gujja S."/>
            <person name="Heiman D."/>
            <person name="Hepburn T."/>
            <person name="Howarth C."/>
            <person name="Jen D."/>
            <person name="Larson L."/>
            <person name="Lewis B."/>
            <person name="Mehta T."/>
            <person name="Park D."/>
            <person name="Pearson M."/>
            <person name="Roberts A."/>
            <person name="Saif S."/>
            <person name="Shenoy N."/>
            <person name="Sisk P."/>
            <person name="Stolte C."/>
            <person name="Sykes S."/>
            <person name="Walk T."/>
            <person name="White J."/>
            <person name="Yandava C."/>
            <person name="Burger G."/>
            <person name="Gray M.W."/>
            <person name="Holland P.W.H."/>
            <person name="King N."/>
            <person name="Lang F.B.F."/>
            <person name="Roger A.J."/>
            <person name="Ruiz-Trillo I."/>
            <person name="Lander E."/>
            <person name="Nusbaum C."/>
        </authorList>
    </citation>
    <scope>NUCLEOTIDE SEQUENCE [LARGE SCALE GENOMIC DNA]</scope>
    <source>
        <strain evidence="2">ATCC 38327</strain>
    </source>
</reference>
<dbReference type="PANTHER" id="PTHR20275:SF0">
    <property type="entry name" value="NAD KINASE"/>
    <property type="match status" value="1"/>
</dbReference>